<evidence type="ECO:0000313" key="9">
    <source>
        <dbReference type="EMBL" id="SIO07177.1"/>
    </source>
</evidence>
<dbReference type="InterPro" id="IPR025824">
    <property type="entry name" value="OB-fold_nuc-bd_dom"/>
</dbReference>
<dbReference type="PANTHER" id="PTHR30008">
    <property type="entry name" value="EXODEOXYRIBONUCLEASE 7 LARGE SUBUNIT"/>
    <property type="match status" value="1"/>
</dbReference>
<comment type="similarity">
    <text evidence="5 6">Belongs to the XseA family.</text>
</comment>
<dbReference type="NCBIfam" id="TIGR00237">
    <property type="entry name" value="xseA"/>
    <property type="match status" value="1"/>
</dbReference>
<dbReference type="Pfam" id="PF02601">
    <property type="entry name" value="Exonuc_VII_L"/>
    <property type="match status" value="1"/>
</dbReference>
<evidence type="ECO:0000313" key="10">
    <source>
        <dbReference type="Proteomes" id="UP000185062"/>
    </source>
</evidence>
<dbReference type="GO" id="GO:0006308">
    <property type="term" value="P:DNA catabolic process"/>
    <property type="evidence" value="ECO:0007669"/>
    <property type="project" value="UniProtKB-UniRule"/>
</dbReference>
<keyword evidence="3 5" id="KW-0378">Hydrolase</keyword>
<dbReference type="Pfam" id="PF13742">
    <property type="entry name" value="tRNA_anti_2"/>
    <property type="match status" value="1"/>
</dbReference>
<comment type="subunit">
    <text evidence="5">Heterooligomer composed of large and small subunits.</text>
</comment>
<dbReference type="InterPro" id="IPR003753">
    <property type="entry name" value="Exonuc_VII_L"/>
</dbReference>
<evidence type="ECO:0000256" key="1">
    <source>
        <dbReference type="ARBA" id="ARBA00022490"/>
    </source>
</evidence>
<organism evidence="9 10">
    <name type="scientific">Nitrosomonas cryotolerans ATCC 49181</name>
    <dbReference type="NCBI Taxonomy" id="1131553"/>
    <lineage>
        <taxon>Bacteria</taxon>
        <taxon>Pseudomonadati</taxon>
        <taxon>Pseudomonadota</taxon>
        <taxon>Betaproteobacteria</taxon>
        <taxon>Nitrosomonadales</taxon>
        <taxon>Nitrosomonadaceae</taxon>
        <taxon>Nitrosomonas</taxon>
    </lineage>
</organism>
<dbReference type="PANTHER" id="PTHR30008:SF0">
    <property type="entry name" value="EXODEOXYRIBONUCLEASE 7 LARGE SUBUNIT"/>
    <property type="match status" value="1"/>
</dbReference>
<feature type="domain" description="OB-fold nucleic acid binding" evidence="8">
    <location>
        <begin position="14"/>
        <end position="107"/>
    </location>
</feature>
<evidence type="ECO:0000256" key="6">
    <source>
        <dbReference type="RuleBase" id="RU004355"/>
    </source>
</evidence>
<keyword evidence="10" id="KW-1185">Reference proteome</keyword>
<keyword evidence="2 5" id="KW-0540">Nuclease</keyword>
<keyword evidence="4 5" id="KW-0269">Exonuclease</keyword>
<dbReference type="AlphaFoldDB" id="A0A1N6GI39"/>
<gene>
    <name evidence="5" type="primary">xseA</name>
    <name evidence="9" type="ORF">SAMN02743940_0716</name>
</gene>
<keyword evidence="1 5" id="KW-0963">Cytoplasm</keyword>
<dbReference type="RefSeq" id="WP_036572749.1">
    <property type="nucleotide sequence ID" value="NZ_FSRO01000001.1"/>
</dbReference>
<dbReference type="STRING" id="44575.SAMN05216419_100741"/>
<feature type="domain" description="Exonuclease VII large subunit C-terminal" evidence="7">
    <location>
        <begin position="130"/>
        <end position="440"/>
    </location>
</feature>
<dbReference type="eggNOG" id="COG1570">
    <property type="taxonomic scope" value="Bacteria"/>
</dbReference>
<dbReference type="GO" id="GO:0003676">
    <property type="term" value="F:nucleic acid binding"/>
    <property type="evidence" value="ECO:0007669"/>
    <property type="project" value="InterPro"/>
</dbReference>
<comment type="catalytic activity">
    <reaction evidence="5 6">
        <text>Exonucleolytic cleavage in either 5'- to 3'- or 3'- to 5'-direction to yield nucleoside 5'-phosphates.</text>
        <dbReference type="EC" id="3.1.11.6"/>
    </reaction>
</comment>
<dbReference type="GO" id="GO:0005737">
    <property type="term" value="C:cytoplasm"/>
    <property type="evidence" value="ECO:0007669"/>
    <property type="project" value="UniProtKB-SubCell"/>
</dbReference>
<dbReference type="InterPro" id="IPR020579">
    <property type="entry name" value="Exonuc_VII_lsu_C"/>
</dbReference>
<dbReference type="EC" id="3.1.11.6" evidence="5"/>
<proteinExistence type="inferred from homology"/>
<evidence type="ECO:0000256" key="5">
    <source>
        <dbReference type="HAMAP-Rule" id="MF_00378"/>
    </source>
</evidence>
<dbReference type="Proteomes" id="UP000185062">
    <property type="component" value="Unassembled WGS sequence"/>
</dbReference>
<evidence type="ECO:0000256" key="2">
    <source>
        <dbReference type="ARBA" id="ARBA00022722"/>
    </source>
</evidence>
<dbReference type="HAMAP" id="MF_00378">
    <property type="entry name" value="Exonuc_7_L"/>
    <property type="match status" value="1"/>
</dbReference>
<sequence>MNFSLTPHISPAVFSVSDLNYNAKLLLEQAMSLLWVRGEISNLRCYRSGHWYFSLKDAHAQVRCIMFHHKNQYLDWQPTDGSQVEVRALVTLYESRGDFQLNVETIRRAGLGELYEAYEQLKTRLGKAGLFDPANKKPLPSFPKQVGVITSPDTAALHDILVILKHRMPVLPVIIYPASVQGENAAREIVTSIQIASKRAECDILILCRGGGSIEDLSAFNEEIVARAIANCPIPIITGIGHETDFTIADFTADIRAPTPTGAAQLACPDRKELLHHLTVRYHHIQRVMQHHIERRMQHIDTQAHRLLHPGKHIHHQFTYLQHLHDKLVYIWSHQIEKAYWKWGKLNHRISSASPNTTRLIEQQSDLALRLSRAISCRINTLESNLQNQKTQLTHLNPQSVLARGYSITYAKNNTIICNSKQVGINDNIQIIFAEGWCNAEVVKKP</sequence>
<name>A0A1N6GI39_9PROT</name>
<comment type="subcellular location">
    <subcellularLocation>
        <location evidence="5 6">Cytoplasm</location>
    </subcellularLocation>
</comment>
<accession>A0A1N6GI39</accession>
<comment type="function">
    <text evidence="5">Bidirectionally degrades single-stranded DNA into large acid-insoluble oligonucleotides, which are then degraded further into small acid-soluble oligonucleotides.</text>
</comment>
<evidence type="ECO:0000259" key="7">
    <source>
        <dbReference type="Pfam" id="PF02601"/>
    </source>
</evidence>
<dbReference type="GO" id="GO:0009318">
    <property type="term" value="C:exodeoxyribonuclease VII complex"/>
    <property type="evidence" value="ECO:0007669"/>
    <property type="project" value="UniProtKB-UniRule"/>
</dbReference>
<evidence type="ECO:0000256" key="4">
    <source>
        <dbReference type="ARBA" id="ARBA00022839"/>
    </source>
</evidence>
<evidence type="ECO:0000256" key="3">
    <source>
        <dbReference type="ARBA" id="ARBA00022801"/>
    </source>
</evidence>
<dbReference type="EMBL" id="FSRO01000001">
    <property type="protein sequence ID" value="SIO07177.1"/>
    <property type="molecule type" value="Genomic_DNA"/>
</dbReference>
<evidence type="ECO:0000259" key="8">
    <source>
        <dbReference type="Pfam" id="PF13742"/>
    </source>
</evidence>
<dbReference type="CDD" id="cd04489">
    <property type="entry name" value="ExoVII_LU_OBF"/>
    <property type="match status" value="1"/>
</dbReference>
<protein>
    <recommendedName>
        <fullName evidence="5">Exodeoxyribonuclease 7 large subunit</fullName>
        <ecNumber evidence="5">3.1.11.6</ecNumber>
    </recommendedName>
    <alternativeName>
        <fullName evidence="5">Exodeoxyribonuclease VII large subunit</fullName>
        <shortName evidence="5">Exonuclease VII large subunit</shortName>
    </alternativeName>
</protein>
<dbReference type="GO" id="GO:0008855">
    <property type="term" value="F:exodeoxyribonuclease VII activity"/>
    <property type="evidence" value="ECO:0007669"/>
    <property type="project" value="UniProtKB-UniRule"/>
</dbReference>
<reference evidence="9 10" key="1">
    <citation type="submission" date="2016-12" db="EMBL/GenBank/DDBJ databases">
        <authorList>
            <person name="Song W.-J."/>
            <person name="Kurnit D.M."/>
        </authorList>
    </citation>
    <scope>NUCLEOTIDE SEQUENCE [LARGE SCALE GENOMIC DNA]</scope>
    <source>
        <strain evidence="9 10">ATCC 49181</strain>
    </source>
</reference>